<feature type="transmembrane region" description="Helical" evidence="1">
    <location>
        <begin position="12"/>
        <end position="44"/>
    </location>
</feature>
<protein>
    <submittedName>
        <fullName evidence="2">Uncharacterized protein</fullName>
    </submittedName>
</protein>
<accession>A0A212JLD4</accession>
<dbReference type="RefSeq" id="WP_227118988.1">
    <property type="nucleotide sequence ID" value="NZ_LT598928.1"/>
</dbReference>
<name>A0A212JLD4_9BACT</name>
<feature type="transmembrane region" description="Helical" evidence="1">
    <location>
        <begin position="116"/>
        <end position="139"/>
    </location>
</feature>
<reference evidence="2" key="1">
    <citation type="submission" date="2016-04" db="EMBL/GenBank/DDBJ databases">
        <authorList>
            <person name="Evans L.H."/>
            <person name="Alamgir A."/>
            <person name="Owens N."/>
            <person name="Weber N.D."/>
            <person name="Virtaneva K."/>
            <person name="Barbian K."/>
            <person name="Babar A."/>
            <person name="Rosenke K."/>
        </authorList>
    </citation>
    <scope>NUCLEOTIDE SEQUENCE</scope>
    <source>
        <strain evidence="2">92-2</strain>
    </source>
</reference>
<gene>
    <name evidence="2" type="ORF">KM92DES2_11330</name>
</gene>
<evidence type="ECO:0000256" key="1">
    <source>
        <dbReference type="SAM" id="Phobius"/>
    </source>
</evidence>
<dbReference type="EMBL" id="FLUP01000001">
    <property type="protein sequence ID" value="SBW00230.1"/>
    <property type="molecule type" value="Genomic_DNA"/>
</dbReference>
<keyword evidence="1" id="KW-0812">Transmembrane</keyword>
<keyword evidence="1" id="KW-1133">Transmembrane helix</keyword>
<keyword evidence="1" id="KW-0472">Membrane</keyword>
<proteinExistence type="predicted"/>
<feature type="transmembrane region" description="Helical" evidence="1">
    <location>
        <begin position="65"/>
        <end position="89"/>
    </location>
</feature>
<evidence type="ECO:0000313" key="2">
    <source>
        <dbReference type="EMBL" id="SBW00230.1"/>
    </source>
</evidence>
<organism evidence="2">
    <name type="scientific">uncultured Desulfovibrio sp</name>
    <dbReference type="NCBI Taxonomy" id="167968"/>
    <lineage>
        <taxon>Bacteria</taxon>
        <taxon>Pseudomonadati</taxon>
        <taxon>Thermodesulfobacteriota</taxon>
        <taxon>Desulfovibrionia</taxon>
        <taxon>Desulfovibrionales</taxon>
        <taxon>Desulfovibrionaceae</taxon>
        <taxon>Desulfovibrio</taxon>
        <taxon>environmental samples</taxon>
    </lineage>
</organism>
<sequence>MKDSSTHVSGMIWAGYVLLLIFSFSLYWSLLLWAGLGALALGYYQRRQARKGAMQAECAHARWQVNTVWLALVLALVGIGGIVGVAGWMGNDPVVMAKLDELSTGDQPPLEMLRQFWAIPGSKALVAFMCGSTLLYLVWTLKRTLQGFLSIWKGTAPAALGPLHWAALLLAVLIQVGIPLVLL</sequence>
<dbReference type="AlphaFoldDB" id="A0A212JLD4"/>
<feature type="transmembrane region" description="Helical" evidence="1">
    <location>
        <begin position="160"/>
        <end position="182"/>
    </location>
</feature>